<accession>A0A1Y3B263</accession>
<protein>
    <recommendedName>
        <fullName evidence="7">CWH43-like N-terminal domain-containing protein</fullName>
    </recommendedName>
</protein>
<evidence type="ECO:0000256" key="3">
    <source>
        <dbReference type="ARBA" id="ARBA00022692"/>
    </source>
</evidence>
<keyword evidence="3 6" id="KW-0812">Transmembrane</keyword>
<dbReference type="OrthoDB" id="6513383at2759"/>
<dbReference type="EMBL" id="MUJZ01044715">
    <property type="protein sequence ID" value="OTF74901.1"/>
    <property type="molecule type" value="Genomic_DNA"/>
</dbReference>
<feature type="transmembrane region" description="Helical" evidence="6">
    <location>
        <begin position="91"/>
        <end position="113"/>
    </location>
</feature>
<gene>
    <name evidence="8" type="ORF">BLA29_008190</name>
</gene>
<evidence type="ECO:0000313" key="8">
    <source>
        <dbReference type="EMBL" id="OTF74901.1"/>
    </source>
</evidence>
<organism evidence="8 9">
    <name type="scientific">Euroglyphus maynei</name>
    <name type="common">Mayne's house dust mite</name>
    <dbReference type="NCBI Taxonomy" id="6958"/>
    <lineage>
        <taxon>Eukaryota</taxon>
        <taxon>Metazoa</taxon>
        <taxon>Ecdysozoa</taxon>
        <taxon>Arthropoda</taxon>
        <taxon>Chelicerata</taxon>
        <taxon>Arachnida</taxon>
        <taxon>Acari</taxon>
        <taxon>Acariformes</taxon>
        <taxon>Sarcoptiformes</taxon>
        <taxon>Astigmata</taxon>
        <taxon>Psoroptidia</taxon>
        <taxon>Analgoidea</taxon>
        <taxon>Pyroglyphidae</taxon>
        <taxon>Pyroglyphinae</taxon>
        <taxon>Euroglyphus</taxon>
    </lineage>
</organism>
<sequence>NGHYHPIFPYVSDSASFPPAAIAIIVWARYKQYKYYLMNSLSKSMNKIDYSLKLQLFHRLNLYFLLFGLLASFGLVFIGNFRTVENMTGHLIGVTLIFSFIPFILFIQIYLIEQLYRCDRIETRAISLMIITVINIISTFISSLTALIAVLYHGSPFKYWDNNFRLHWTSNMDGYKWHLASTIAEWMAIITFAPILFSISQRMRLFRHWDQISF</sequence>
<dbReference type="PANTHER" id="PTHR21324">
    <property type="entry name" value="FASTING-INDUCIBLE INTEGRAL MEMBRANE PROTEIN TM6P1-RELATED"/>
    <property type="match status" value="1"/>
</dbReference>
<evidence type="ECO:0000256" key="1">
    <source>
        <dbReference type="ARBA" id="ARBA00004127"/>
    </source>
</evidence>
<dbReference type="AlphaFoldDB" id="A0A1Y3B263"/>
<evidence type="ECO:0000313" key="9">
    <source>
        <dbReference type="Proteomes" id="UP000194236"/>
    </source>
</evidence>
<feature type="transmembrane region" description="Helical" evidence="6">
    <location>
        <begin position="175"/>
        <end position="197"/>
    </location>
</feature>
<dbReference type="GO" id="GO:0012505">
    <property type="term" value="C:endomembrane system"/>
    <property type="evidence" value="ECO:0007669"/>
    <property type="project" value="UniProtKB-SubCell"/>
</dbReference>
<dbReference type="Proteomes" id="UP000194236">
    <property type="component" value="Unassembled WGS sequence"/>
</dbReference>
<feature type="transmembrane region" description="Helical" evidence="6">
    <location>
        <begin position="125"/>
        <end position="155"/>
    </location>
</feature>
<comment type="similarity">
    <text evidence="2">Belongs to the DRAM/TMEM150 family.</text>
</comment>
<proteinExistence type="inferred from homology"/>
<keyword evidence="9" id="KW-1185">Reference proteome</keyword>
<dbReference type="InterPro" id="IPR019402">
    <property type="entry name" value="CWH43_N"/>
</dbReference>
<reference evidence="8 9" key="1">
    <citation type="submission" date="2017-03" db="EMBL/GenBank/DDBJ databases">
        <title>Genome Survey of Euroglyphus maynei.</title>
        <authorList>
            <person name="Arlian L.G."/>
            <person name="Morgan M.S."/>
            <person name="Rider S.D."/>
        </authorList>
    </citation>
    <scope>NUCLEOTIDE SEQUENCE [LARGE SCALE GENOMIC DNA]</scope>
    <source>
        <strain evidence="8">Arlian Lab</strain>
        <tissue evidence="8">Whole body</tissue>
    </source>
</reference>
<feature type="transmembrane region" description="Helical" evidence="6">
    <location>
        <begin position="60"/>
        <end position="79"/>
    </location>
</feature>
<evidence type="ECO:0000256" key="5">
    <source>
        <dbReference type="ARBA" id="ARBA00023136"/>
    </source>
</evidence>
<evidence type="ECO:0000256" key="4">
    <source>
        <dbReference type="ARBA" id="ARBA00022989"/>
    </source>
</evidence>
<feature type="domain" description="CWH43-like N-terminal" evidence="7">
    <location>
        <begin position="22"/>
        <end position="196"/>
    </location>
</feature>
<keyword evidence="4 6" id="KW-1133">Transmembrane helix</keyword>
<evidence type="ECO:0000256" key="2">
    <source>
        <dbReference type="ARBA" id="ARBA00006565"/>
    </source>
</evidence>
<evidence type="ECO:0000256" key="6">
    <source>
        <dbReference type="SAM" id="Phobius"/>
    </source>
</evidence>
<evidence type="ECO:0000259" key="7">
    <source>
        <dbReference type="Pfam" id="PF10277"/>
    </source>
</evidence>
<name>A0A1Y3B263_EURMA</name>
<dbReference type="Pfam" id="PF10277">
    <property type="entry name" value="Frag1"/>
    <property type="match status" value="1"/>
</dbReference>
<feature type="non-terminal residue" evidence="8">
    <location>
        <position position="1"/>
    </location>
</feature>
<comment type="subcellular location">
    <subcellularLocation>
        <location evidence="1">Endomembrane system</location>
        <topology evidence="1">Multi-pass membrane protein</topology>
    </subcellularLocation>
</comment>
<comment type="caution">
    <text evidence="8">The sequence shown here is derived from an EMBL/GenBank/DDBJ whole genome shotgun (WGS) entry which is preliminary data.</text>
</comment>
<keyword evidence="5 6" id="KW-0472">Membrane</keyword>
<dbReference type="InterPro" id="IPR050911">
    <property type="entry name" value="DRAM/TMEM150_Autophagy_Mod"/>
</dbReference>
<dbReference type="PANTHER" id="PTHR21324:SF2">
    <property type="entry name" value="EG:22E5.9 PROTEIN"/>
    <property type="match status" value="1"/>
</dbReference>
<feature type="transmembrane region" description="Helical" evidence="6">
    <location>
        <begin position="6"/>
        <end position="28"/>
    </location>
</feature>